<gene>
    <name evidence="1" type="ORF">HPBE_LOCUS19903</name>
</gene>
<proteinExistence type="predicted"/>
<reference evidence="3" key="2">
    <citation type="submission" date="2019-09" db="UniProtKB">
        <authorList>
            <consortium name="WormBaseParasite"/>
        </authorList>
    </citation>
    <scope>IDENTIFICATION</scope>
</reference>
<sequence length="187" mass="21754">MGSAPHSLARGRDQERIGREVPEWTRMALVEKASNTWKAAARMEQVKCAVFELHYLHRRTQICVHEHAARARSEHAVSLLPTRRQAVGEHLGPRVLDESLKEKVQRLEDLRRLIGDNMDNFALELEKDANIDELEELAVKVENRFRMSTMVDYVKECISTYYLVPNEAKESVWRTVKKRVELKEYAV</sequence>
<protein>
    <submittedName>
        <fullName evidence="3">Rx_N domain-containing protein</fullName>
    </submittedName>
</protein>
<evidence type="ECO:0000313" key="1">
    <source>
        <dbReference type="EMBL" id="VDP17296.1"/>
    </source>
</evidence>
<accession>A0A183GCK4</accession>
<dbReference type="Proteomes" id="UP000050761">
    <property type="component" value="Unassembled WGS sequence"/>
</dbReference>
<dbReference type="AlphaFoldDB" id="A0A183GCK4"/>
<reference evidence="1 2" key="1">
    <citation type="submission" date="2018-11" db="EMBL/GenBank/DDBJ databases">
        <authorList>
            <consortium name="Pathogen Informatics"/>
        </authorList>
    </citation>
    <scope>NUCLEOTIDE SEQUENCE [LARGE SCALE GENOMIC DNA]</scope>
</reference>
<dbReference type="EMBL" id="UZAH01031704">
    <property type="protein sequence ID" value="VDP17296.1"/>
    <property type="molecule type" value="Genomic_DNA"/>
</dbReference>
<dbReference type="WBParaSite" id="HPBE_0001990401-mRNA-1">
    <property type="protein sequence ID" value="HPBE_0001990401-mRNA-1"/>
    <property type="gene ID" value="HPBE_0001990401"/>
</dbReference>
<evidence type="ECO:0000313" key="3">
    <source>
        <dbReference type="WBParaSite" id="HPBE_0001990401-mRNA-1"/>
    </source>
</evidence>
<name>A0A183GCK4_HELPZ</name>
<accession>A0A3P8FD97</accession>
<keyword evidence="2" id="KW-1185">Reference proteome</keyword>
<evidence type="ECO:0000313" key="2">
    <source>
        <dbReference type="Proteomes" id="UP000050761"/>
    </source>
</evidence>
<organism evidence="2 3">
    <name type="scientific">Heligmosomoides polygyrus</name>
    <name type="common">Parasitic roundworm</name>
    <dbReference type="NCBI Taxonomy" id="6339"/>
    <lineage>
        <taxon>Eukaryota</taxon>
        <taxon>Metazoa</taxon>
        <taxon>Ecdysozoa</taxon>
        <taxon>Nematoda</taxon>
        <taxon>Chromadorea</taxon>
        <taxon>Rhabditida</taxon>
        <taxon>Rhabditina</taxon>
        <taxon>Rhabditomorpha</taxon>
        <taxon>Strongyloidea</taxon>
        <taxon>Heligmosomidae</taxon>
        <taxon>Heligmosomoides</taxon>
    </lineage>
</organism>